<dbReference type="InterPro" id="IPR003362">
    <property type="entry name" value="Bact_transf"/>
</dbReference>
<evidence type="ECO:0000259" key="8">
    <source>
        <dbReference type="Pfam" id="PF02397"/>
    </source>
</evidence>
<organism evidence="9 10">
    <name type="scientific">Nocardioides baekrokdamisoli</name>
    <dbReference type="NCBI Taxonomy" id="1804624"/>
    <lineage>
        <taxon>Bacteria</taxon>
        <taxon>Bacillati</taxon>
        <taxon>Actinomycetota</taxon>
        <taxon>Actinomycetes</taxon>
        <taxon>Propionibacteriales</taxon>
        <taxon>Nocardioidaceae</taxon>
        <taxon>Nocardioides</taxon>
    </lineage>
</organism>
<feature type="transmembrane region" description="Helical" evidence="7">
    <location>
        <begin position="62"/>
        <end position="83"/>
    </location>
</feature>
<dbReference type="InterPro" id="IPR017475">
    <property type="entry name" value="EPS_sugar_tfrase"/>
</dbReference>
<dbReference type="Gene3D" id="3.40.50.720">
    <property type="entry name" value="NAD(P)-binding Rossmann-like Domain"/>
    <property type="match status" value="1"/>
</dbReference>
<proteinExistence type="inferred from homology"/>
<sequence>MTLLAERRALRWVTRQSRTLRFLPLTALVSDAVIIVLTMILAAIGHDLAPHTAHLANTDLLIAGPIIVVLWITVMGGFGAYQAEVFGAGADEYKRVLHGSLYSVSIVGVACYLAHFSLARGFFVLMFVIGVPTLLIGRRLIRHGVHLARIQGKLQERTVIAGSVSNVDDIADVLRRESWLGYRVVGALCPSSATETPGGIPIIGHDDLTTIHRVSGDADVVFLAGGTDFNSRDMRQLQWSLEQDATRLIVAPNVNDISSERVRVRPVGGLPLMHIDGPRWSHATQKAKRVFDVIGSLLLLTIFSPLMLAIALRIKLYDGGTVLFAQTRVGRNARTFSCLKFRTMVPNAEDLLAALHAQAGYTGGLFKMEDDPRITGPGRTLRKYSLDELPQLINVLRGEMSLVGPRPNLVHEVAQYEKHMTRRLRVRPGMTGLWQVSGRANLSWEEAIRLDLYYVDNWSMLQDINILIKTFRVITAGHGAY</sequence>
<name>A0A3G9ITV5_9ACTN</name>
<keyword evidence="4 7" id="KW-0812">Transmembrane</keyword>
<feature type="transmembrane region" description="Helical" evidence="7">
    <location>
        <begin position="290"/>
        <end position="312"/>
    </location>
</feature>
<evidence type="ECO:0000256" key="3">
    <source>
        <dbReference type="ARBA" id="ARBA00022679"/>
    </source>
</evidence>
<keyword evidence="5 7" id="KW-1133">Transmembrane helix</keyword>
<dbReference type="KEGG" id="nbe:Back2_13480"/>
<accession>A0A3G9ITV5</accession>
<dbReference type="PANTHER" id="PTHR30576:SF10">
    <property type="entry name" value="SLL5057 PROTEIN"/>
    <property type="match status" value="1"/>
</dbReference>
<evidence type="ECO:0000313" key="10">
    <source>
        <dbReference type="Proteomes" id="UP000271573"/>
    </source>
</evidence>
<dbReference type="NCBIfam" id="TIGR03025">
    <property type="entry name" value="EPS_sugtrans"/>
    <property type="match status" value="1"/>
</dbReference>
<dbReference type="GO" id="GO:0016780">
    <property type="term" value="F:phosphotransferase activity, for other substituted phosphate groups"/>
    <property type="evidence" value="ECO:0007669"/>
    <property type="project" value="TreeGrafter"/>
</dbReference>
<feature type="transmembrane region" description="Helical" evidence="7">
    <location>
        <begin position="121"/>
        <end position="141"/>
    </location>
</feature>
<comment type="subcellular location">
    <subcellularLocation>
        <location evidence="1">Membrane</location>
        <topology evidence="1">Multi-pass membrane protein</topology>
    </subcellularLocation>
</comment>
<dbReference type="RefSeq" id="WP_125567920.1">
    <property type="nucleotide sequence ID" value="NZ_AP019307.1"/>
</dbReference>
<dbReference type="GO" id="GO:0016020">
    <property type="term" value="C:membrane"/>
    <property type="evidence" value="ECO:0007669"/>
    <property type="project" value="UniProtKB-SubCell"/>
</dbReference>
<evidence type="ECO:0000256" key="5">
    <source>
        <dbReference type="ARBA" id="ARBA00022989"/>
    </source>
</evidence>
<dbReference type="PANTHER" id="PTHR30576">
    <property type="entry name" value="COLANIC BIOSYNTHESIS UDP-GLUCOSE LIPID CARRIER TRANSFERASE"/>
    <property type="match status" value="1"/>
</dbReference>
<evidence type="ECO:0000256" key="7">
    <source>
        <dbReference type="SAM" id="Phobius"/>
    </source>
</evidence>
<evidence type="ECO:0000313" key="9">
    <source>
        <dbReference type="EMBL" id="BBH17061.1"/>
    </source>
</evidence>
<comment type="similarity">
    <text evidence="2">Belongs to the bacterial sugar transferase family.</text>
</comment>
<reference evidence="9 10" key="1">
    <citation type="submission" date="2018-11" db="EMBL/GenBank/DDBJ databases">
        <title>Complete genome sequence of Nocardioides baekrokdamisoli strain KCTC 39748.</title>
        <authorList>
            <person name="Kang S.W."/>
            <person name="Lee K.C."/>
            <person name="Kim K.K."/>
            <person name="Kim J.S."/>
            <person name="Kim D.S."/>
            <person name="Ko S.H."/>
            <person name="Yang S.H."/>
            <person name="Shin Y.K."/>
            <person name="Lee J.S."/>
        </authorList>
    </citation>
    <scope>NUCLEOTIDE SEQUENCE [LARGE SCALE GENOMIC DNA]</scope>
    <source>
        <strain evidence="9 10">KCTC 39748</strain>
    </source>
</reference>
<evidence type="ECO:0000256" key="6">
    <source>
        <dbReference type="ARBA" id="ARBA00023136"/>
    </source>
</evidence>
<gene>
    <name evidence="9" type="ORF">Back2_13480</name>
</gene>
<evidence type="ECO:0000256" key="2">
    <source>
        <dbReference type="ARBA" id="ARBA00006464"/>
    </source>
</evidence>
<keyword evidence="3 9" id="KW-0808">Transferase</keyword>
<protein>
    <submittedName>
        <fullName evidence="9">Polyprenyl glycosylphosphotransferase</fullName>
    </submittedName>
</protein>
<dbReference type="Pfam" id="PF13727">
    <property type="entry name" value="CoA_binding_3"/>
    <property type="match status" value="1"/>
</dbReference>
<evidence type="ECO:0000256" key="4">
    <source>
        <dbReference type="ARBA" id="ARBA00022692"/>
    </source>
</evidence>
<evidence type="ECO:0000256" key="1">
    <source>
        <dbReference type="ARBA" id="ARBA00004141"/>
    </source>
</evidence>
<keyword evidence="6 7" id="KW-0472">Membrane</keyword>
<dbReference type="Proteomes" id="UP000271573">
    <property type="component" value="Chromosome"/>
</dbReference>
<feature type="transmembrane region" description="Helical" evidence="7">
    <location>
        <begin position="20"/>
        <end position="42"/>
    </location>
</feature>
<feature type="domain" description="Bacterial sugar transferase" evidence="8">
    <location>
        <begin position="288"/>
        <end position="474"/>
    </location>
</feature>
<dbReference type="Pfam" id="PF02397">
    <property type="entry name" value="Bac_transf"/>
    <property type="match status" value="1"/>
</dbReference>
<dbReference type="OrthoDB" id="9808602at2"/>
<feature type="transmembrane region" description="Helical" evidence="7">
    <location>
        <begin position="95"/>
        <end position="115"/>
    </location>
</feature>
<keyword evidence="10" id="KW-1185">Reference proteome</keyword>
<dbReference type="AlphaFoldDB" id="A0A3G9ITV5"/>
<dbReference type="EMBL" id="AP019307">
    <property type="protein sequence ID" value="BBH17061.1"/>
    <property type="molecule type" value="Genomic_DNA"/>
</dbReference>